<sequence length="79" mass="8969">TTRYIEPIPDNIPVMETRDQLHELAHENSKGSLDDRNGGYYMLDKKGKVLAVASDDLCEHLDASMKSAKQIHTRDNLEE</sequence>
<reference evidence="1 2" key="1">
    <citation type="submission" date="2016-12" db="EMBL/GenBank/DDBJ databases">
        <title>The genomes of Aspergillus section Nigri reveals drivers in fungal speciation.</title>
        <authorList>
            <consortium name="DOE Joint Genome Institute"/>
            <person name="Vesth T.C."/>
            <person name="Nybo J."/>
            <person name="Theobald S."/>
            <person name="Brandl J."/>
            <person name="Frisvad J.C."/>
            <person name="Nielsen K.F."/>
            <person name="Lyhne E.K."/>
            <person name="Kogle M.E."/>
            <person name="Kuo A."/>
            <person name="Riley R."/>
            <person name="Clum A."/>
            <person name="Nolan M."/>
            <person name="Lipzen A."/>
            <person name="Salamov A."/>
            <person name="Henrissat B."/>
            <person name="Wiebenga A."/>
            <person name="De Vries R.P."/>
            <person name="Grigoriev I.V."/>
            <person name="Mortensen U.H."/>
            <person name="Andersen M.R."/>
            <person name="Baker S.E."/>
        </authorList>
    </citation>
    <scope>NUCLEOTIDE SEQUENCE [LARGE SCALE GENOMIC DNA]</scope>
    <source>
        <strain evidence="1 2">CBS 115572</strain>
    </source>
</reference>
<evidence type="ECO:0000313" key="1">
    <source>
        <dbReference type="EMBL" id="PWY81693.1"/>
    </source>
</evidence>
<comment type="caution">
    <text evidence="1">The sequence shown here is derived from an EMBL/GenBank/DDBJ whole genome shotgun (WGS) entry which is preliminary data.</text>
</comment>
<dbReference type="GeneID" id="37109588"/>
<keyword evidence="2" id="KW-1185">Reference proteome</keyword>
<dbReference type="AlphaFoldDB" id="A0A317W5S8"/>
<accession>A0A317W5S8</accession>
<feature type="non-terminal residue" evidence="1">
    <location>
        <position position="1"/>
    </location>
</feature>
<organism evidence="1 2">
    <name type="scientific">Aspergillus sclerotioniger CBS 115572</name>
    <dbReference type="NCBI Taxonomy" id="1450535"/>
    <lineage>
        <taxon>Eukaryota</taxon>
        <taxon>Fungi</taxon>
        <taxon>Dikarya</taxon>
        <taxon>Ascomycota</taxon>
        <taxon>Pezizomycotina</taxon>
        <taxon>Eurotiomycetes</taxon>
        <taxon>Eurotiomycetidae</taxon>
        <taxon>Eurotiales</taxon>
        <taxon>Aspergillaceae</taxon>
        <taxon>Aspergillus</taxon>
        <taxon>Aspergillus subgen. Circumdati</taxon>
    </lineage>
</organism>
<dbReference type="RefSeq" id="XP_025465761.1">
    <property type="nucleotide sequence ID" value="XM_025607445.1"/>
</dbReference>
<proteinExistence type="predicted"/>
<evidence type="ECO:0000313" key="2">
    <source>
        <dbReference type="Proteomes" id="UP000246702"/>
    </source>
</evidence>
<protein>
    <submittedName>
        <fullName evidence="1">Uncharacterized protein</fullName>
    </submittedName>
</protein>
<dbReference type="EMBL" id="MSFK01000020">
    <property type="protein sequence ID" value="PWY81693.1"/>
    <property type="molecule type" value="Genomic_DNA"/>
</dbReference>
<dbReference type="OrthoDB" id="4435242at2759"/>
<gene>
    <name evidence="1" type="ORF">BO94DRAFT_426492</name>
</gene>
<dbReference type="Proteomes" id="UP000246702">
    <property type="component" value="Unassembled WGS sequence"/>
</dbReference>
<name>A0A317W5S8_9EURO</name>
<feature type="non-terminal residue" evidence="1">
    <location>
        <position position="79"/>
    </location>
</feature>